<accession>A0A4Z2GIP3</accession>
<dbReference type="AlphaFoldDB" id="A0A4Z2GIP3"/>
<evidence type="ECO:0000313" key="2">
    <source>
        <dbReference type="Proteomes" id="UP000314294"/>
    </source>
</evidence>
<reference evidence="1 2" key="1">
    <citation type="submission" date="2019-03" db="EMBL/GenBank/DDBJ databases">
        <title>First draft genome of Liparis tanakae, snailfish: a comprehensive survey of snailfish specific genes.</title>
        <authorList>
            <person name="Kim W."/>
            <person name="Song I."/>
            <person name="Jeong J.-H."/>
            <person name="Kim D."/>
            <person name="Kim S."/>
            <person name="Ryu S."/>
            <person name="Song J.Y."/>
            <person name="Lee S.K."/>
        </authorList>
    </citation>
    <scope>NUCLEOTIDE SEQUENCE [LARGE SCALE GENOMIC DNA]</scope>
    <source>
        <tissue evidence="1">Muscle</tissue>
    </source>
</reference>
<comment type="caution">
    <text evidence="1">The sequence shown here is derived from an EMBL/GenBank/DDBJ whole genome shotgun (WGS) entry which is preliminary data.</text>
</comment>
<sequence length="80" mass="8645">MYRVALPLGLQGLQPLLRPPAPPALLPQLGGQVLGLGRPSVSLLLRLLQPAGQKLHIRTRRGTHSLLCVVFHSLGLMLDL</sequence>
<organism evidence="1 2">
    <name type="scientific">Liparis tanakae</name>
    <name type="common">Tanaka's snailfish</name>
    <dbReference type="NCBI Taxonomy" id="230148"/>
    <lineage>
        <taxon>Eukaryota</taxon>
        <taxon>Metazoa</taxon>
        <taxon>Chordata</taxon>
        <taxon>Craniata</taxon>
        <taxon>Vertebrata</taxon>
        <taxon>Euteleostomi</taxon>
        <taxon>Actinopterygii</taxon>
        <taxon>Neopterygii</taxon>
        <taxon>Teleostei</taxon>
        <taxon>Neoteleostei</taxon>
        <taxon>Acanthomorphata</taxon>
        <taxon>Eupercaria</taxon>
        <taxon>Perciformes</taxon>
        <taxon>Cottioidei</taxon>
        <taxon>Cottales</taxon>
        <taxon>Liparidae</taxon>
        <taxon>Liparis</taxon>
    </lineage>
</organism>
<evidence type="ECO:0000313" key="1">
    <source>
        <dbReference type="EMBL" id="TNN52733.1"/>
    </source>
</evidence>
<keyword evidence="2" id="KW-1185">Reference proteome</keyword>
<proteinExistence type="predicted"/>
<name>A0A4Z2GIP3_9TELE</name>
<protein>
    <submittedName>
        <fullName evidence="1">Uncharacterized protein</fullName>
    </submittedName>
</protein>
<dbReference type="Proteomes" id="UP000314294">
    <property type="component" value="Unassembled WGS sequence"/>
</dbReference>
<dbReference type="EMBL" id="SRLO01000537">
    <property type="protein sequence ID" value="TNN52733.1"/>
    <property type="molecule type" value="Genomic_DNA"/>
</dbReference>
<gene>
    <name evidence="1" type="ORF">EYF80_037037</name>
</gene>